<keyword evidence="1" id="KW-0732">Signal</keyword>
<sequence>MGFLAVDLAVGVLCHAGCLLNLLDVAHCHGSRHSVEVGPRADLDALAACRRARGPLGPLGHRAVRIDHFGRVLAGHYGRDAHLLLHELERAALPRHVLLVLALSDAHALAAGDAAIAPLTPRRSLAAHATRTVNLTDVPVDELSLAVEHERLVPHQEAPGASADALAARHAARAELGPLRHGALGPLVHGHGRLERGRSVGLDLLVARLLVDALPRDRQPRHGLHGGSRRVIERRVRVVRVAGRDLLDPLLWGRGLALTDDVGDALAGASVPRVQVHGLLGDPRAVLEAQLERAHADNPVRTGAQHGEHRHHVVLLVQPEHGERLAVHVWIPQAPGLDDGPDLTRLCLEFGLEFLGGTMFGDTFDALGREPLVLPHLEVGRVGRADYVRKVGQPLVVGKSLGMRVSGP</sequence>
<proteinExistence type="predicted"/>
<evidence type="ECO:0000313" key="2">
    <source>
        <dbReference type="EMBL" id="JAR88375.1"/>
    </source>
</evidence>
<organism evidence="2">
    <name type="scientific">Ixodes ricinus</name>
    <name type="common">Common tick</name>
    <name type="synonym">Acarus ricinus</name>
    <dbReference type="NCBI Taxonomy" id="34613"/>
    <lineage>
        <taxon>Eukaryota</taxon>
        <taxon>Metazoa</taxon>
        <taxon>Ecdysozoa</taxon>
        <taxon>Arthropoda</taxon>
        <taxon>Chelicerata</taxon>
        <taxon>Arachnida</taxon>
        <taxon>Acari</taxon>
        <taxon>Parasitiformes</taxon>
        <taxon>Ixodida</taxon>
        <taxon>Ixodoidea</taxon>
        <taxon>Ixodidae</taxon>
        <taxon>Ixodinae</taxon>
        <taxon>Ixodes</taxon>
    </lineage>
</organism>
<evidence type="ECO:0000256" key="1">
    <source>
        <dbReference type="SAM" id="SignalP"/>
    </source>
</evidence>
<feature type="chain" id="PRO_5007542246" description="Secreted protein" evidence="1">
    <location>
        <begin position="29"/>
        <end position="408"/>
    </location>
</feature>
<protein>
    <recommendedName>
        <fullName evidence="3">Secreted protein</fullName>
    </recommendedName>
</protein>
<dbReference type="EMBL" id="GEGO01007029">
    <property type="protein sequence ID" value="JAR88375.1"/>
    <property type="molecule type" value="Transcribed_RNA"/>
</dbReference>
<dbReference type="AlphaFoldDB" id="A0A147BDE4"/>
<reference evidence="2" key="1">
    <citation type="journal article" date="2018" name="PLoS Negl. Trop. Dis.">
        <title>Sialome diversity of ticks revealed by RNAseq of single tick salivary glands.</title>
        <authorList>
            <person name="Perner J."/>
            <person name="Kropackova S."/>
            <person name="Kopacek P."/>
            <person name="Ribeiro J.M."/>
        </authorList>
    </citation>
    <scope>NUCLEOTIDE SEQUENCE</scope>
    <source>
        <strain evidence="2">Siblings of single egg batch collected in Ceske Budejovice</strain>
        <tissue evidence="2">Salivary glands</tissue>
    </source>
</reference>
<evidence type="ECO:0008006" key="3">
    <source>
        <dbReference type="Google" id="ProtNLM"/>
    </source>
</evidence>
<name>A0A147BDE4_IXORI</name>
<feature type="signal peptide" evidence="1">
    <location>
        <begin position="1"/>
        <end position="28"/>
    </location>
</feature>
<accession>A0A147BDE4</accession>